<dbReference type="OrthoDB" id="4827574at2"/>
<protein>
    <submittedName>
        <fullName evidence="2">Tetratricopeptide repeat protein</fullName>
    </submittedName>
</protein>
<dbReference type="SUPFAM" id="SSF48452">
    <property type="entry name" value="TPR-like"/>
    <property type="match status" value="1"/>
</dbReference>
<dbReference type="RefSeq" id="WP_060930321.1">
    <property type="nucleotide sequence ID" value="NZ_KQ959775.1"/>
</dbReference>
<dbReference type="Proteomes" id="UP000070394">
    <property type="component" value="Unassembled WGS sequence"/>
</dbReference>
<keyword evidence="1" id="KW-0802">TPR repeat</keyword>
<dbReference type="PROSITE" id="PS50005">
    <property type="entry name" value="TPR"/>
    <property type="match status" value="1"/>
</dbReference>
<evidence type="ECO:0000256" key="1">
    <source>
        <dbReference type="PROSITE-ProRule" id="PRU00339"/>
    </source>
</evidence>
<comment type="caution">
    <text evidence="2">The sequence shown here is derived from an EMBL/GenBank/DDBJ whole genome shotgun (WGS) entry which is preliminary data.</text>
</comment>
<dbReference type="PATRIC" id="fig|467210.3.peg.338"/>
<dbReference type="InterPro" id="IPR019734">
    <property type="entry name" value="TPR_rpt"/>
</dbReference>
<accession>A0A133ZYQ1</accession>
<reference evidence="3" key="1">
    <citation type="submission" date="2016-01" db="EMBL/GenBank/DDBJ databases">
        <authorList>
            <person name="Mitreva M."/>
            <person name="Pepin K.H."/>
            <person name="Mihindukulasuriya K.A."/>
            <person name="Fulton R."/>
            <person name="Fronick C."/>
            <person name="O'Laughlin M."/>
            <person name="Miner T."/>
            <person name="Herter B."/>
            <person name="Rosa B.A."/>
            <person name="Cordes M."/>
            <person name="Tomlinson C."/>
            <person name="Wollam A."/>
            <person name="Palsikar V.B."/>
            <person name="Mardis E.R."/>
            <person name="Wilson R.K."/>
        </authorList>
    </citation>
    <scope>NUCLEOTIDE SEQUENCE [LARGE SCALE GENOMIC DNA]</scope>
    <source>
        <strain evidence="3">DNF00896</strain>
    </source>
</reference>
<evidence type="ECO:0000313" key="2">
    <source>
        <dbReference type="EMBL" id="KXB60562.1"/>
    </source>
</evidence>
<evidence type="ECO:0000313" key="3">
    <source>
        <dbReference type="Proteomes" id="UP000070394"/>
    </source>
</evidence>
<organism evidence="2 3">
    <name type="scientific">Lachnoanaerobaculum saburreum</name>
    <dbReference type="NCBI Taxonomy" id="467210"/>
    <lineage>
        <taxon>Bacteria</taxon>
        <taxon>Bacillati</taxon>
        <taxon>Bacillota</taxon>
        <taxon>Clostridia</taxon>
        <taxon>Lachnospirales</taxon>
        <taxon>Lachnospiraceae</taxon>
        <taxon>Lachnoanaerobaculum</taxon>
    </lineage>
</organism>
<dbReference type="Gene3D" id="1.25.40.10">
    <property type="entry name" value="Tetratricopeptide repeat domain"/>
    <property type="match status" value="1"/>
</dbReference>
<proteinExistence type="predicted"/>
<sequence>MELLEQCKEWNDNEEYQKVVDALEILPENARTPEMDSELAKAYNNLGEPGDSKPFIQALGLLLPHEEYFRGNHRFYFRVAYSYFYLEEHGLALHYFKQALDARPGDEDTIDMMNECVNWLTDGVVAVSMSQKLDLVWEDIQKEIRKYNKNSKIFNESAINIAANHINDVFPKIKINIFYESRTIEFEAGDDKSNVFMLEYIKDTMPDNLKGMFNIRVGVSAKEDIKDIIVYEDEEYDISELRFFVSDDRQIVIYADEFDIPLEVIEQLFIDIFGEIDLMANDFEFDIADEDDFDAPTEDTCDIVLDYEEKEDFLKECVDYRGLKDRAKSKGFRLGISAKEYLKMYSGYRLQSVGDDIREDIYTGTTCLPSLISEYISSGPFDKMPIMDELYRNGVVAGFFCFSLEESDQENDSFEYEFEVMNIRNQLIEYILNELEKLGKTGNIAFLEGATGKICGYLDFLIFGNFMDIMSAAYDFFEEKNIKLAGYKTFRKISKLVTFREE</sequence>
<name>A0A133ZYQ1_9FIRM</name>
<gene>
    <name evidence="2" type="ORF">HMPREF1866_00343</name>
</gene>
<dbReference type="AlphaFoldDB" id="A0A133ZYQ1"/>
<feature type="repeat" description="TPR" evidence="1">
    <location>
        <begin position="73"/>
        <end position="106"/>
    </location>
</feature>
<dbReference type="EMBL" id="LSDA01000011">
    <property type="protein sequence ID" value="KXB60562.1"/>
    <property type="molecule type" value="Genomic_DNA"/>
</dbReference>
<dbReference type="STRING" id="467210.HMPREF1866_00343"/>
<keyword evidence="3" id="KW-1185">Reference proteome</keyword>
<dbReference type="InterPro" id="IPR011990">
    <property type="entry name" value="TPR-like_helical_dom_sf"/>
</dbReference>